<evidence type="ECO:0000313" key="1">
    <source>
        <dbReference type="EMBL" id="AZL89243.1"/>
    </source>
</evidence>
<reference evidence="1" key="1">
    <citation type="submission" date="2018-03" db="EMBL/GenBank/DDBJ databases">
        <title>Draft genome sequences of Megaviruse, new member of the family Mimiviridae isolated from water in Shanghai, China.</title>
        <authorList>
            <person name="Xia Y."/>
        </authorList>
    </citation>
    <scope>NUCLEOTIDE SEQUENCE</scope>
    <source>
        <strain evidence="1">SH</strain>
    </source>
</reference>
<organism evidence="1">
    <name type="scientific">Megavirus baoshan</name>
    <dbReference type="NCBI Taxonomy" id="2496520"/>
    <lineage>
        <taxon>Viruses</taxon>
        <taxon>Varidnaviria</taxon>
        <taxon>Bamfordvirae</taxon>
        <taxon>Nucleocytoviricota</taxon>
        <taxon>Megaviricetes</taxon>
        <taxon>Imitervirales</taxon>
        <taxon>Mimiviridae</taxon>
        <taxon>Megamimivirinae</taxon>
        <taxon>Megavirus</taxon>
        <taxon>Megavirus baoshanense</taxon>
    </lineage>
</organism>
<dbReference type="RefSeq" id="YP_010788740.1">
    <property type="nucleotide sequence ID" value="NC_075367.1"/>
</dbReference>
<dbReference type="EMBL" id="MH046811">
    <property type="protein sequence ID" value="AZL89243.1"/>
    <property type="molecule type" value="Genomic_DNA"/>
</dbReference>
<sequence>MWLTMHDFYKVCIEENEQCIYNYILEHNINDNIIISQIKYFNNFTSNLRMCEILRNFLRVPISDTEYDKIINPYKLRKLCKNGDLCGVQSYISSYDLDFNDIYNAIINTLYNEQPNIYIFQLLITHPVFNDFEDIRFTDIIEIIIAQNYIDLLKIMIDNTSEFMVNSIMIQSCCLNNRYEILQILIQNTKNPCDLIDRDVILNCLNSDNCFLDLFLDLGVKLNDEDNFKSAVIYNFKYYIEKYFEQGYYPEENIYVMIAIKVYSVDVLDILLSHNLPFDIMEIEQYINQLQSDESNDDVIAILNKHNIGI</sequence>
<dbReference type="GeneID" id="80526035"/>
<proteinExistence type="predicted"/>
<accession>A0A3S8UWW4</accession>
<dbReference type="KEGG" id="vg:80526035"/>
<evidence type="ECO:0008006" key="2">
    <source>
        <dbReference type="Google" id="ProtNLM"/>
    </source>
</evidence>
<name>A0A3S8UWW4_9VIRU</name>
<protein>
    <recommendedName>
        <fullName evidence="2">Ankyrin repeat protein</fullName>
    </recommendedName>
</protein>